<keyword evidence="1" id="KW-0812">Transmembrane</keyword>
<keyword evidence="1" id="KW-1133">Transmembrane helix</keyword>
<comment type="caution">
    <text evidence="2">The sequence shown here is derived from an EMBL/GenBank/DDBJ whole genome shotgun (WGS) entry which is preliminary data.</text>
</comment>
<dbReference type="EMBL" id="MGIT01000001">
    <property type="protein sequence ID" value="OGM93244.1"/>
    <property type="molecule type" value="Genomic_DNA"/>
</dbReference>
<evidence type="ECO:0000256" key="1">
    <source>
        <dbReference type="SAM" id="Phobius"/>
    </source>
</evidence>
<proteinExistence type="predicted"/>
<dbReference type="AlphaFoldDB" id="A0A1F8DXH8"/>
<protein>
    <submittedName>
        <fullName evidence="2">Uncharacterized protein</fullName>
    </submittedName>
</protein>
<name>A0A1F8DXH8_9BACT</name>
<organism evidence="2 3">
    <name type="scientific">Candidatus Wolfebacteria bacterium RIFOXYB1_FULL_54_12</name>
    <dbReference type="NCBI Taxonomy" id="1802559"/>
    <lineage>
        <taxon>Bacteria</taxon>
        <taxon>Candidatus Wolfeibacteriota</taxon>
    </lineage>
</organism>
<keyword evidence="1" id="KW-0472">Membrane</keyword>
<reference evidence="2 3" key="1">
    <citation type="journal article" date="2016" name="Nat. Commun.">
        <title>Thousands of microbial genomes shed light on interconnected biogeochemical processes in an aquifer system.</title>
        <authorList>
            <person name="Anantharaman K."/>
            <person name="Brown C.T."/>
            <person name="Hug L.A."/>
            <person name="Sharon I."/>
            <person name="Castelle C.J."/>
            <person name="Probst A.J."/>
            <person name="Thomas B.C."/>
            <person name="Singh A."/>
            <person name="Wilkins M.J."/>
            <person name="Karaoz U."/>
            <person name="Brodie E.L."/>
            <person name="Williams K.H."/>
            <person name="Hubbard S.S."/>
            <person name="Banfield J.F."/>
        </authorList>
    </citation>
    <scope>NUCLEOTIDE SEQUENCE [LARGE SCALE GENOMIC DNA]</scope>
</reference>
<sequence>MNEIKLNSEGKNYFVTDINNNNKYSRAKTDAGLDATQEQILAHYDKLGGYIHDEAGNKVKHGSFWKNENINMAKKRKQGERWLLIKKISEHPVISGLTVIVIVYIVSSFFKW</sequence>
<dbReference type="Proteomes" id="UP000176422">
    <property type="component" value="Unassembled WGS sequence"/>
</dbReference>
<evidence type="ECO:0000313" key="2">
    <source>
        <dbReference type="EMBL" id="OGM93244.1"/>
    </source>
</evidence>
<feature type="transmembrane region" description="Helical" evidence="1">
    <location>
        <begin position="91"/>
        <end position="110"/>
    </location>
</feature>
<gene>
    <name evidence="2" type="ORF">A2372_02455</name>
</gene>
<evidence type="ECO:0000313" key="3">
    <source>
        <dbReference type="Proteomes" id="UP000176422"/>
    </source>
</evidence>
<accession>A0A1F8DXH8</accession>
<dbReference type="STRING" id="1802559.A2372_02455"/>